<dbReference type="FunFam" id="2.60.120.330:FF:000033">
    <property type="entry name" value="Clavaminate synthase-like protein"/>
    <property type="match status" value="1"/>
</dbReference>
<feature type="region of interest" description="Disordered" evidence="6">
    <location>
        <begin position="765"/>
        <end position="791"/>
    </location>
</feature>
<dbReference type="InterPro" id="IPR004364">
    <property type="entry name" value="Aa-tRNA-synt_II"/>
</dbReference>
<evidence type="ECO:0000256" key="6">
    <source>
        <dbReference type="SAM" id="MobiDB-lite"/>
    </source>
</evidence>
<dbReference type="GO" id="GO:0005524">
    <property type="term" value="F:ATP binding"/>
    <property type="evidence" value="ECO:0007669"/>
    <property type="project" value="UniProtKB-KW"/>
</dbReference>
<reference evidence="8 9" key="1">
    <citation type="journal article" date="2016" name="BMC Genomics">
        <title>Genome sequencing and secondary metabolism of the postharvest pathogen Penicillium griseofulvum.</title>
        <authorList>
            <person name="Banani H."/>
            <person name="Marcet-Houben M."/>
            <person name="Ballester A.R."/>
            <person name="Abbruscato P."/>
            <person name="Gonzalez-Candelas L."/>
            <person name="Gabaldon T."/>
            <person name="Spadaro D."/>
        </authorList>
    </citation>
    <scope>NUCLEOTIDE SEQUENCE [LARGE SCALE GENOMIC DNA]</scope>
    <source>
        <strain evidence="8 9">PG3</strain>
    </source>
</reference>
<keyword evidence="1" id="KW-0436">Ligase</keyword>
<dbReference type="RefSeq" id="XP_040652091.1">
    <property type="nucleotide sequence ID" value="XM_040788319.1"/>
</dbReference>
<dbReference type="PANTHER" id="PTHR42918">
    <property type="entry name" value="LYSYL-TRNA SYNTHETASE"/>
    <property type="match status" value="1"/>
</dbReference>
<accession>A0A135LX75</accession>
<dbReference type="GO" id="GO:0004824">
    <property type="term" value="F:lysine-tRNA ligase activity"/>
    <property type="evidence" value="ECO:0007669"/>
    <property type="project" value="InterPro"/>
</dbReference>
<dbReference type="PANTHER" id="PTHR42918:SF5">
    <property type="entry name" value="LYSINE--TRNA LIGASE, MITOCHONDRIAL"/>
    <property type="match status" value="1"/>
</dbReference>
<dbReference type="GO" id="GO:0070154">
    <property type="term" value="P:mitochondrial lysyl-tRNA aminoacylation"/>
    <property type="evidence" value="ECO:0007669"/>
    <property type="project" value="TreeGrafter"/>
</dbReference>
<organism evidence="8 9">
    <name type="scientific">Penicillium patulum</name>
    <name type="common">Penicillium griseofulvum</name>
    <dbReference type="NCBI Taxonomy" id="5078"/>
    <lineage>
        <taxon>Eukaryota</taxon>
        <taxon>Fungi</taxon>
        <taxon>Dikarya</taxon>
        <taxon>Ascomycota</taxon>
        <taxon>Pezizomycotina</taxon>
        <taxon>Eurotiomycetes</taxon>
        <taxon>Eurotiomycetidae</taxon>
        <taxon>Eurotiales</taxon>
        <taxon>Aspergillaceae</taxon>
        <taxon>Penicillium</taxon>
    </lineage>
</organism>
<dbReference type="Gene3D" id="2.40.50.140">
    <property type="entry name" value="Nucleic acid-binding proteins"/>
    <property type="match status" value="1"/>
</dbReference>
<dbReference type="InterPro" id="IPR045864">
    <property type="entry name" value="aa-tRNA-synth_II/BPL/LPL"/>
</dbReference>
<keyword evidence="9" id="KW-1185">Reference proteome</keyword>
<keyword evidence="4" id="KW-0030">Aminoacyl-tRNA synthetase</keyword>
<evidence type="ECO:0000256" key="5">
    <source>
        <dbReference type="ARBA" id="ARBA00030563"/>
    </source>
</evidence>
<dbReference type="PRINTS" id="PR00982">
    <property type="entry name" value="TRNASYNTHLYS"/>
</dbReference>
<name>A0A135LX75_PENPA</name>
<keyword evidence="2" id="KW-0547">Nucleotide-binding</keyword>
<evidence type="ECO:0000256" key="3">
    <source>
        <dbReference type="ARBA" id="ARBA00022840"/>
    </source>
</evidence>
<dbReference type="GeneID" id="63703619"/>
<evidence type="ECO:0000259" key="7">
    <source>
        <dbReference type="PROSITE" id="PS50862"/>
    </source>
</evidence>
<dbReference type="GO" id="GO:0005739">
    <property type="term" value="C:mitochondrion"/>
    <property type="evidence" value="ECO:0007669"/>
    <property type="project" value="TreeGrafter"/>
</dbReference>
<dbReference type="Proteomes" id="UP000070168">
    <property type="component" value="Unassembled WGS sequence"/>
</dbReference>
<dbReference type="InterPro" id="IPR018149">
    <property type="entry name" value="Lys-tRNA-synth_II_C"/>
</dbReference>
<comment type="caution">
    <text evidence="8">The sequence shown here is derived from an EMBL/GenBank/DDBJ whole genome shotgun (WGS) entry which is preliminary data.</text>
</comment>
<dbReference type="FunFam" id="3.30.930.10:FF:000094">
    <property type="entry name" value="Lysine--tRNA ligase, mitochondrial"/>
    <property type="match status" value="1"/>
</dbReference>
<dbReference type="Pfam" id="PF01336">
    <property type="entry name" value="tRNA_anti-codon"/>
    <property type="match status" value="1"/>
</dbReference>
<dbReference type="InterPro" id="IPR006195">
    <property type="entry name" value="aa-tRNA-synth_II"/>
</dbReference>
<dbReference type="InterPro" id="IPR027443">
    <property type="entry name" value="IPNS-like_sf"/>
</dbReference>
<dbReference type="SUPFAM" id="SSF55681">
    <property type="entry name" value="Class II aaRS and biotin synthetases"/>
    <property type="match status" value="1"/>
</dbReference>
<dbReference type="Gene3D" id="2.60.120.330">
    <property type="entry name" value="B-lactam Antibiotic, Isopenicillin N Synthase, Chain"/>
    <property type="match status" value="1"/>
</dbReference>
<dbReference type="STRING" id="5078.A0A135LX75"/>
<sequence length="881" mass="97157">MGIIWLWPQEQPIRNNSSAASPGKAVQERIQQIKDACADPYPRLAVDTRTVSCAEFRSRYAELADNDSVEDTVVVSGSKLIFFDIVQDGHKVQVMCNKRRLESVSPEDFKKFYRLLRRGDAFSVTGRPHRTGRGELTIDVSELPQLLSPCLHDVPIHDTNHETSPYPRHVQFLADPATADIIRARAALVQYLRQFFIDRSFMEVSTPIIGSGAGGAIARPFNTSATEFPDRQLSLRIAPELWLKRLVVGGFDKIFEIGPSFRNEGLDKTHNAEFTTCEFYQAYANLEDLMTMTEDLLSGMAAHIRALNTGTLNPTTANFTAPFRRIDFLIGIEEATGHKLPNLESPDALDKVLAIFTELSLPLPTNPTLPRLLDELCSIYVESQCIDPTFIINPPECLSPLSKSFIHPTTKQRVAARGELFIEGKEVVNTYEEENSPFEQRRKFEDQLRFSKAAGEAGEVDESYLEALQWGLPSTGGWGCGVDRLCMLFTGAKRISDVLPFGNLRAVTRRHGQSSSDGEVLISTHIMENNIQVADAVTVSLQELVDGTVSFDTLTEAFGPASLGIIVVKDLPSTFSDLRAKVLSNASYLAALPEPELESLTSPESKYLVGWSCGKETLKSGHFDTLKGSYYVNCAFYQDASLESAPADNFPDLPQYTAPNIWPSPTKLPEFRGSVESLCKLIIDTAALVAKACDRYAEANIEDYKPGYLHHVVTTSLTTKARLLHYFPGNQEEEAASDDDWCATHLDHGCLTGLTSAMFLDEAASPPTLDSSSGSVPATLPELPRSPDPSAGLYIRSRTDEIVKVNIPKDCLAFQTGEALQLITRGKFMAVPHFVKGAKASPGQKIARNTLAVFTQPNLEEEVQPGLSFAEFARGVVQKNY</sequence>
<dbReference type="CDD" id="cd04322">
    <property type="entry name" value="LysRS_N"/>
    <property type="match status" value="1"/>
</dbReference>
<protein>
    <recommendedName>
        <fullName evidence="5">Lysyl-tRNA synthetase</fullName>
    </recommendedName>
</protein>
<dbReference type="OrthoDB" id="21243at2759"/>
<dbReference type="InterPro" id="IPR012340">
    <property type="entry name" value="NA-bd_OB-fold"/>
</dbReference>
<dbReference type="GO" id="GO:0000049">
    <property type="term" value="F:tRNA binding"/>
    <property type="evidence" value="ECO:0007669"/>
    <property type="project" value="TreeGrafter"/>
</dbReference>
<dbReference type="SUPFAM" id="SSF51197">
    <property type="entry name" value="Clavaminate synthase-like"/>
    <property type="match status" value="1"/>
</dbReference>
<dbReference type="AlphaFoldDB" id="A0A135LX75"/>
<dbReference type="InterPro" id="IPR044136">
    <property type="entry name" value="Lys-tRNA-ligase_II_N"/>
</dbReference>
<evidence type="ECO:0000256" key="4">
    <source>
        <dbReference type="ARBA" id="ARBA00023146"/>
    </source>
</evidence>
<evidence type="ECO:0000256" key="1">
    <source>
        <dbReference type="ARBA" id="ARBA00022598"/>
    </source>
</evidence>
<evidence type="ECO:0000256" key="2">
    <source>
        <dbReference type="ARBA" id="ARBA00022741"/>
    </source>
</evidence>
<dbReference type="EMBL" id="LHQR01000014">
    <property type="protein sequence ID" value="KXG53556.1"/>
    <property type="molecule type" value="Genomic_DNA"/>
</dbReference>
<dbReference type="OMA" id="HIMENNI"/>
<dbReference type="SUPFAM" id="SSF50249">
    <property type="entry name" value="Nucleic acid-binding proteins"/>
    <property type="match status" value="1"/>
</dbReference>
<dbReference type="Pfam" id="PF00152">
    <property type="entry name" value="tRNA-synt_2"/>
    <property type="match status" value="1"/>
</dbReference>
<evidence type="ECO:0000313" key="8">
    <source>
        <dbReference type="EMBL" id="KXG53556.1"/>
    </source>
</evidence>
<feature type="domain" description="Aminoacyl-transfer RNA synthetases class-II family profile" evidence="7">
    <location>
        <begin position="182"/>
        <end position="500"/>
    </location>
</feature>
<dbReference type="Gene3D" id="3.30.930.10">
    <property type="entry name" value="Bira Bifunctional Protein, Domain 2"/>
    <property type="match status" value="1"/>
</dbReference>
<evidence type="ECO:0000313" key="9">
    <source>
        <dbReference type="Proteomes" id="UP000070168"/>
    </source>
</evidence>
<keyword evidence="3" id="KW-0067">ATP-binding</keyword>
<gene>
    <name evidence="8" type="ORF">PGRI_006060</name>
</gene>
<dbReference type="PROSITE" id="PS50862">
    <property type="entry name" value="AA_TRNA_LIGASE_II"/>
    <property type="match status" value="1"/>
</dbReference>
<proteinExistence type="predicted"/>
<dbReference type="InterPro" id="IPR004365">
    <property type="entry name" value="NA-bd_OB_tRNA"/>
</dbReference>